<dbReference type="InterPro" id="IPR007210">
    <property type="entry name" value="ABC_Gly_betaine_transp_sub-bd"/>
</dbReference>
<evidence type="ECO:0000256" key="3">
    <source>
        <dbReference type="ARBA" id="ARBA00022475"/>
    </source>
</evidence>
<evidence type="ECO:0000256" key="5">
    <source>
        <dbReference type="SAM" id="MobiDB-lite"/>
    </source>
</evidence>
<feature type="compositionally biased region" description="Basic and acidic residues" evidence="5">
    <location>
        <begin position="11"/>
        <end position="25"/>
    </location>
</feature>
<dbReference type="SUPFAM" id="SSF53850">
    <property type="entry name" value="Periplasmic binding protein-like II"/>
    <property type="match status" value="1"/>
</dbReference>
<dbReference type="GO" id="GO:0005275">
    <property type="term" value="F:amine transmembrane transporter activity"/>
    <property type="evidence" value="ECO:0007669"/>
    <property type="project" value="TreeGrafter"/>
</dbReference>
<organism evidence="7">
    <name type="scientific">Metalysinibacillus saudimassiliensis</name>
    <dbReference type="NCBI Taxonomy" id="1461583"/>
    <lineage>
        <taxon>Bacteria</taxon>
        <taxon>Bacillati</taxon>
        <taxon>Bacillota</taxon>
        <taxon>Bacilli</taxon>
        <taxon>Bacillales</taxon>
        <taxon>Caryophanaceae</taxon>
        <taxon>Metalysinibacillus</taxon>
    </lineage>
</organism>
<dbReference type="GO" id="GO:0015871">
    <property type="term" value="P:choline transport"/>
    <property type="evidence" value="ECO:0007669"/>
    <property type="project" value="TreeGrafter"/>
</dbReference>
<dbReference type="AlphaFoldDB" id="A0A078M6V0"/>
<name>A0A078M6V0_9BACL</name>
<dbReference type="Pfam" id="PF04069">
    <property type="entry name" value="OpuAC"/>
    <property type="match status" value="1"/>
</dbReference>
<proteinExistence type="predicted"/>
<evidence type="ECO:0000259" key="6">
    <source>
        <dbReference type="Pfam" id="PF04069"/>
    </source>
</evidence>
<keyword evidence="4" id="KW-0472">Membrane</keyword>
<gene>
    <name evidence="7" type="primary">gbuC_1</name>
    <name evidence="7" type="ORF">BN1050_00786</name>
</gene>
<reference evidence="7" key="1">
    <citation type="submission" date="2014-07" db="EMBL/GenBank/DDBJ databases">
        <authorList>
            <person name="Urmite Genomes Urmite Genomes"/>
        </authorList>
    </citation>
    <scope>NUCLEOTIDE SEQUENCE</scope>
    <source>
        <strain evidence="7">13S34_air</strain>
    </source>
</reference>
<keyword evidence="3" id="KW-1003">Cell membrane</keyword>
<dbReference type="PANTHER" id="PTHR47737">
    <property type="entry name" value="GLYCINE BETAINE/PROLINE BETAINE TRANSPORT SYSTEM PERMEASE PROTEIN PROW"/>
    <property type="match status" value="1"/>
</dbReference>
<feature type="region of interest" description="Disordered" evidence="5">
    <location>
        <begin position="1"/>
        <end position="33"/>
    </location>
</feature>
<evidence type="ECO:0000256" key="2">
    <source>
        <dbReference type="ARBA" id="ARBA00022448"/>
    </source>
</evidence>
<dbReference type="Gene3D" id="3.40.190.100">
    <property type="entry name" value="Glycine betaine-binding periplasmic protein, domain 2"/>
    <property type="match status" value="1"/>
</dbReference>
<feature type="domain" description="ABC-type glycine betaine transport system substrate-binding" evidence="6">
    <location>
        <begin position="36"/>
        <end position="277"/>
    </location>
</feature>
<dbReference type="HOGENOM" id="CLU_008673_1_0_9"/>
<evidence type="ECO:0000256" key="1">
    <source>
        <dbReference type="ARBA" id="ARBA00004236"/>
    </source>
</evidence>
<keyword evidence="2" id="KW-0813">Transport</keyword>
<dbReference type="GO" id="GO:0015226">
    <property type="term" value="F:carnitine transmembrane transporter activity"/>
    <property type="evidence" value="ECO:0007669"/>
    <property type="project" value="TreeGrafter"/>
</dbReference>
<dbReference type="CDD" id="cd13639">
    <property type="entry name" value="PBP2_OpuAC_like"/>
    <property type="match status" value="1"/>
</dbReference>
<dbReference type="GO" id="GO:0031460">
    <property type="term" value="P:glycine betaine transport"/>
    <property type="evidence" value="ECO:0007669"/>
    <property type="project" value="TreeGrafter"/>
</dbReference>
<dbReference type="EMBL" id="LN483074">
    <property type="protein sequence ID" value="CEA01092.1"/>
    <property type="molecule type" value="Genomic_DNA"/>
</dbReference>
<accession>A0A078M6V0</accession>
<evidence type="ECO:0000256" key="4">
    <source>
        <dbReference type="ARBA" id="ARBA00023136"/>
    </source>
</evidence>
<sequence length="291" mass="32047">MAASLALAACGDKDKDETAKDKNEGTDANTTTEESKDINLAYVEWDTEIASTNVVGAVLEDLGYNVTLTPLDNAIMWEAVSNGEADAMVAAWLPHTHAAQYDKYKDDLLELGPNLEGAKIGFVVPEYMKVDSIEDLKDEADKTITGIEPGAGVVAASEKALEEYENLKDWSVQTSSSGAMTVALDQAIEGKNDIIVTGWSPHWKFAKYDLKYLEDPKEVFGGEETINTFTRKDLDKDMPNAYSVLDAFEWTSDDLETVMLEVTDGKDPKEAARDWIEANKDKVDAWTKDVK</sequence>
<comment type="subcellular location">
    <subcellularLocation>
        <location evidence="1">Cell membrane</location>
    </subcellularLocation>
</comment>
<evidence type="ECO:0000313" key="7">
    <source>
        <dbReference type="EMBL" id="CEA01092.1"/>
    </source>
</evidence>
<dbReference type="PANTHER" id="PTHR47737:SF1">
    <property type="entry name" value="GLYCINE BETAINE_PROLINE BETAINE TRANSPORT SYSTEM PERMEASE PROTEIN PROW"/>
    <property type="match status" value="1"/>
</dbReference>
<dbReference type="GO" id="GO:0043190">
    <property type="term" value="C:ATP-binding cassette (ABC) transporter complex"/>
    <property type="evidence" value="ECO:0007669"/>
    <property type="project" value="InterPro"/>
</dbReference>
<protein>
    <submittedName>
        <fullName evidence="7">Glycine betaine/carnitine transport binding protein GbuC</fullName>
    </submittedName>
</protein>
<dbReference type="Gene3D" id="3.10.105.10">
    <property type="entry name" value="Dipeptide-binding Protein, Domain 3"/>
    <property type="match status" value="2"/>
</dbReference>
<dbReference type="PATRIC" id="fig|1461583.4.peg.748"/>